<dbReference type="RefSeq" id="WP_271731501.1">
    <property type="nucleotide sequence ID" value="NZ_JANQDP010000052.1"/>
</dbReference>
<dbReference type="Proteomes" id="UP001212499">
    <property type="component" value="Unassembled WGS sequence"/>
</dbReference>
<dbReference type="PANTHER" id="PTHR33222">
    <property type="match status" value="1"/>
</dbReference>
<keyword evidence="2" id="KW-0472">Membrane</keyword>
<evidence type="ECO:0000259" key="3">
    <source>
        <dbReference type="Pfam" id="PF14159"/>
    </source>
</evidence>
<dbReference type="Pfam" id="PF14159">
    <property type="entry name" value="CAAD"/>
    <property type="match status" value="1"/>
</dbReference>
<dbReference type="EMBL" id="JAQMUH010000053">
    <property type="protein sequence ID" value="MDB9538845.1"/>
    <property type="molecule type" value="Genomic_DNA"/>
</dbReference>
<feature type="transmembrane region" description="Helical" evidence="2">
    <location>
        <begin position="97"/>
        <end position="117"/>
    </location>
</feature>
<reference evidence="4 5" key="1">
    <citation type="submission" date="2023-01" db="EMBL/GenBank/DDBJ databases">
        <title>Genomes from the Australian National Cyanobacteria Reference Collection.</title>
        <authorList>
            <person name="Willis A."/>
            <person name="Lee E.M.F."/>
        </authorList>
    </citation>
    <scope>NUCLEOTIDE SEQUENCE [LARGE SCALE GENOMIC DNA]</scope>
    <source>
        <strain evidence="4 5">CS-1033</strain>
    </source>
</reference>
<proteinExistence type="predicted"/>
<comment type="subcellular location">
    <subcellularLocation>
        <location evidence="1">Membrane</location>
        <topology evidence="1">Multi-pass membrane protein</topology>
    </subcellularLocation>
</comment>
<protein>
    <submittedName>
        <fullName evidence="4">CAAD domain-containing protein</fullName>
    </submittedName>
</protein>
<keyword evidence="5" id="KW-1185">Reference proteome</keyword>
<evidence type="ECO:0000256" key="1">
    <source>
        <dbReference type="ARBA" id="ARBA00004141"/>
    </source>
</evidence>
<organism evidence="4 5">
    <name type="scientific">Anabaenopsis arnoldii</name>
    <dbReference type="NCBI Taxonomy" id="2152938"/>
    <lineage>
        <taxon>Bacteria</taxon>
        <taxon>Bacillati</taxon>
        <taxon>Cyanobacteriota</taxon>
        <taxon>Cyanophyceae</taxon>
        <taxon>Nostocales</taxon>
        <taxon>Nodulariaceae</taxon>
        <taxon>Anabaenopsis</taxon>
    </lineage>
</organism>
<gene>
    <name evidence="4" type="ORF">PN457_04085</name>
</gene>
<evidence type="ECO:0000313" key="5">
    <source>
        <dbReference type="Proteomes" id="UP001212499"/>
    </source>
</evidence>
<dbReference type="PANTHER" id="PTHR33222:SF4">
    <property type="entry name" value="PROTEIN CURVATURE THYLAKOID 1A, CHLOROPLASTIC"/>
    <property type="match status" value="1"/>
</dbReference>
<sequence>METEQKELEAVIAPNGILPPSRDANLAKLTPAYEPQAQWQQVARSTTDFLGEFPEYVSSFFYKNQRSLSNLALIITAVITLKLVIAVVSAINDVPLLAPFFELIGLTYFTWFSWRYLAKSETRQELTQKIRLWKQEVLGE</sequence>
<keyword evidence="2" id="KW-0812">Transmembrane</keyword>
<evidence type="ECO:0000256" key="2">
    <source>
        <dbReference type="SAM" id="Phobius"/>
    </source>
</evidence>
<keyword evidence="2" id="KW-1133">Transmembrane helix</keyword>
<feature type="domain" description="Cyanobacterial aminoacyl-tRNA synthetase CAAD" evidence="3">
    <location>
        <begin position="55"/>
        <end position="139"/>
    </location>
</feature>
<dbReference type="InterPro" id="IPR025564">
    <property type="entry name" value="CAAD_dom"/>
</dbReference>
<accession>A0ABT5ANF5</accession>
<evidence type="ECO:0000313" key="4">
    <source>
        <dbReference type="EMBL" id="MDB9538845.1"/>
    </source>
</evidence>
<name>A0ABT5ANF5_9CYAN</name>
<feature type="transmembrane region" description="Helical" evidence="2">
    <location>
        <begin position="71"/>
        <end position="91"/>
    </location>
</feature>
<dbReference type="InterPro" id="IPR033344">
    <property type="entry name" value="CURT1"/>
</dbReference>
<comment type="caution">
    <text evidence="4">The sequence shown here is derived from an EMBL/GenBank/DDBJ whole genome shotgun (WGS) entry which is preliminary data.</text>
</comment>